<organism evidence="2">
    <name type="scientific">marine metagenome</name>
    <dbReference type="NCBI Taxonomy" id="408172"/>
    <lineage>
        <taxon>unclassified sequences</taxon>
        <taxon>metagenomes</taxon>
        <taxon>ecological metagenomes</taxon>
    </lineage>
</organism>
<dbReference type="InterPro" id="IPR027417">
    <property type="entry name" value="P-loop_NTPase"/>
</dbReference>
<accession>A0A382RTN5</accession>
<proteinExistence type="predicted"/>
<dbReference type="SUPFAM" id="SSF52540">
    <property type="entry name" value="P-loop containing nucleoside triphosphate hydrolases"/>
    <property type="match status" value="1"/>
</dbReference>
<dbReference type="AlphaFoldDB" id="A0A382RTN5"/>
<evidence type="ECO:0000259" key="1">
    <source>
        <dbReference type="Pfam" id="PF07728"/>
    </source>
</evidence>
<dbReference type="EMBL" id="UINC01124113">
    <property type="protein sequence ID" value="SVD01039.1"/>
    <property type="molecule type" value="Genomic_DNA"/>
</dbReference>
<feature type="domain" description="ATPase dynein-related AAA" evidence="1">
    <location>
        <begin position="39"/>
        <end position="87"/>
    </location>
</feature>
<feature type="non-terminal residue" evidence="2">
    <location>
        <position position="105"/>
    </location>
</feature>
<gene>
    <name evidence="2" type="ORF">METZ01_LOCUS353893</name>
</gene>
<dbReference type="Gene3D" id="3.40.50.300">
    <property type="entry name" value="P-loop containing nucleotide triphosphate hydrolases"/>
    <property type="match status" value="1"/>
</dbReference>
<dbReference type="GO" id="GO:0005524">
    <property type="term" value="F:ATP binding"/>
    <property type="evidence" value="ECO:0007669"/>
    <property type="project" value="InterPro"/>
</dbReference>
<reference evidence="2" key="1">
    <citation type="submission" date="2018-05" db="EMBL/GenBank/DDBJ databases">
        <authorList>
            <person name="Lanie J.A."/>
            <person name="Ng W.-L."/>
            <person name="Kazmierczak K.M."/>
            <person name="Andrzejewski T.M."/>
            <person name="Davidsen T.M."/>
            <person name="Wayne K.J."/>
            <person name="Tettelin H."/>
            <person name="Glass J.I."/>
            <person name="Rusch D."/>
            <person name="Podicherti R."/>
            <person name="Tsui H.-C.T."/>
            <person name="Winkler M.E."/>
        </authorList>
    </citation>
    <scope>NUCLEOTIDE SEQUENCE</scope>
</reference>
<evidence type="ECO:0000313" key="2">
    <source>
        <dbReference type="EMBL" id="SVD01039.1"/>
    </source>
</evidence>
<name>A0A382RTN5_9ZZZZ</name>
<sequence length="105" mass="11886">MPAFESVQQVITKFDGQGYICGPEIATPVYLMDQLGKPILVEGPPGVGKTEIAKTLSNALNRRLIRLQCYEGLDESKALYEWEYTKQLLYTQMLKDRISELLTDT</sequence>
<dbReference type="GO" id="GO:0016887">
    <property type="term" value="F:ATP hydrolysis activity"/>
    <property type="evidence" value="ECO:0007669"/>
    <property type="project" value="InterPro"/>
</dbReference>
<dbReference type="InterPro" id="IPR011704">
    <property type="entry name" value="ATPase_dyneun-rel_AAA"/>
</dbReference>
<protein>
    <recommendedName>
        <fullName evidence="1">ATPase dynein-related AAA domain-containing protein</fullName>
    </recommendedName>
</protein>
<dbReference type="Pfam" id="PF07728">
    <property type="entry name" value="AAA_5"/>
    <property type="match status" value="1"/>
</dbReference>